<dbReference type="PANTHER" id="PTHR43681">
    <property type="entry name" value="TRANSMEMBRANE GTPASE FZO"/>
    <property type="match status" value="1"/>
</dbReference>
<dbReference type="InterPro" id="IPR045063">
    <property type="entry name" value="Dynamin_N"/>
</dbReference>
<evidence type="ECO:0000313" key="2">
    <source>
        <dbReference type="EMBL" id="MBU2789022.1"/>
    </source>
</evidence>
<accession>A0AAE3CKM7</accession>
<dbReference type="SUPFAM" id="SSF52540">
    <property type="entry name" value="P-loop containing nucleoside triphosphate hydrolases"/>
    <property type="match status" value="1"/>
</dbReference>
<keyword evidence="3" id="KW-1185">Reference proteome</keyword>
<evidence type="ECO:0000313" key="3">
    <source>
        <dbReference type="Proteomes" id="UP001197378"/>
    </source>
</evidence>
<dbReference type="InterPro" id="IPR027417">
    <property type="entry name" value="P-loop_NTPase"/>
</dbReference>
<dbReference type="PANTHER" id="PTHR43681:SF1">
    <property type="entry name" value="SARCALUMENIN"/>
    <property type="match status" value="1"/>
</dbReference>
<feature type="domain" description="Dynamin N-terminal" evidence="1">
    <location>
        <begin position="61"/>
        <end position="275"/>
    </location>
</feature>
<name>A0AAE3CKM7_9PROT</name>
<dbReference type="EMBL" id="JAAXYO010000180">
    <property type="protein sequence ID" value="MBU2789022.1"/>
    <property type="molecule type" value="Genomic_DNA"/>
</dbReference>
<dbReference type="Gene3D" id="3.40.50.300">
    <property type="entry name" value="P-loop containing nucleotide triphosphate hydrolases"/>
    <property type="match status" value="1"/>
</dbReference>
<dbReference type="Pfam" id="PF00350">
    <property type="entry name" value="Dynamin_N"/>
    <property type="match status" value="1"/>
</dbReference>
<organism evidence="2 3">
    <name type="scientific">Igneacidithiobacillus copahuensis</name>
    <dbReference type="NCBI Taxonomy" id="2724909"/>
    <lineage>
        <taxon>Bacteria</taxon>
        <taxon>Pseudomonadati</taxon>
        <taxon>Pseudomonadota</taxon>
        <taxon>Acidithiobacillia</taxon>
        <taxon>Acidithiobacillales</taxon>
        <taxon>Acidithiobacillaceae</taxon>
        <taxon>Igneacidithiobacillus</taxon>
    </lineage>
</organism>
<protein>
    <recommendedName>
        <fullName evidence="1">Dynamin N-terminal domain-containing protein</fullName>
    </recommendedName>
</protein>
<proteinExistence type="predicted"/>
<evidence type="ECO:0000259" key="1">
    <source>
        <dbReference type="Pfam" id="PF00350"/>
    </source>
</evidence>
<comment type="caution">
    <text evidence="2">The sequence shown here is derived from an EMBL/GenBank/DDBJ whole genome shotgun (WGS) entry which is preliminary data.</text>
</comment>
<dbReference type="AlphaFoldDB" id="A0AAE3CKM7"/>
<dbReference type="RefSeq" id="WP_215871001.1">
    <property type="nucleotide sequence ID" value="NZ_JAAXYO010000180.1"/>
</dbReference>
<gene>
    <name evidence="2" type="ORF">HFQ13_12550</name>
</gene>
<dbReference type="Proteomes" id="UP001197378">
    <property type="component" value="Unassembled WGS sequence"/>
</dbReference>
<reference evidence="2" key="1">
    <citation type="journal article" date="2021" name="ISME J.">
        <title>Genomic evolution of the class Acidithiobacillia: deep-branching Proteobacteria living in extreme acidic conditions.</title>
        <authorList>
            <person name="Moya-Beltran A."/>
            <person name="Beard S."/>
            <person name="Rojas-Villalobos C."/>
            <person name="Issotta F."/>
            <person name="Gallardo Y."/>
            <person name="Ulloa R."/>
            <person name="Giaveno A."/>
            <person name="Degli Esposti M."/>
            <person name="Johnson D.B."/>
            <person name="Quatrini R."/>
        </authorList>
    </citation>
    <scope>NUCLEOTIDE SEQUENCE</scope>
    <source>
        <strain evidence="2">VAN18-1</strain>
    </source>
</reference>
<sequence length="651" mass="73665">MNESALVSALQEFAGWRGELAALVEQVSAFSHRLDLLPSGTMLRLEMLAREIREERIILSFYGEFARGKSELINALFFYDQQYRFLPSGVGQTTMCPVEICAASDASIDFLPMQASSMHHNIQDLKKVPEQWRRMPLALADMEKTQAVLHQIQETQCVPLAEARRFGLCPPLDSARPQLTHCPSCGEGRVKISRWRYALLRVPHPVLAAGLIVIDTPGLNSLGSEADMGLDATRGADASIFVLGADTGVTQSDLQIWEQSLSIHSRRRQLVVINKCDLLVDEIEPNTSFAEKVREQCDAAAQRLQLHGEQVVSISAREALLGRLRSQEERVRASGIDDLENAIANILIPEKRKEIANSTKGILQRVIIDQRYVLEEQLQAVAADMESMRRLEAQAGEQVLALIDRQKKIIDNLAVDRDQFLRMQRDVNTQEREKLLESLSLDGLEEIVERAKHDMLAVWTTYGIYESFGKFFADTIAGFDEALARANRLSEKMTNAYRSLEQIYALPKLDTLPYILLPRRAELLALSDYYERFGKRLEIAAYPQGMVVRKAFFNLAKQVRTFVLETRKDLLEWVEETFDLMNSHLQRCSSQAQEKLTALTAIAESSASIQQRIEDLRLREARIHYEIDELTSLQSELDRYFQAIPDLAGAA</sequence>
<dbReference type="InterPro" id="IPR051943">
    <property type="entry name" value="TRAFAC_Dynamin-like_GTPase"/>
</dbReference>